<feature type="compositionally biased region" description="Low complexity" evidence="1">
    <location>
        <begin position="326"/>
        <end position="339"/>
    </location>
</feature>
<feature type="compositionally biased region" description="Acidic residues" evidence="1">
    <location>
        <begin position="382"/>
        <end position="405"/>
    </location>
</feature>
<feature type="compositionally biased region" description="Basic and acidic residues" evidence="1">
    <location>
        <begin position="563"/>
        <end position="572"/>
    </location>
</feature>
<dbReference type="EMBL" id="ML977567">
    <property type="protein sequence ID" value="KAF2004379.1"/>
    <property type="molecule type" value="Genomic_DNA"/>
</dbReference>
<feature type="region of interest" description="Disordered" evidence="1">
    <location>
        <begin position="138"/>
        <end position="412"/>
    </location>
</feature>
<dbReference type="OrthoDB" id="3903267at2759"/>
<feature type="compositionally biased region" description="Polar residues" evidence="1">
    <location>
        <begin position="950"/>
        <end position="960"/>
    </location>
</feature>
<reference evidence="2" key="1">
    <citation type="journal article" date="2020" name="Stud. Mycol.">
        <title>101 Dothideomycetes genomes: a test case for predicting lifestyles and emergence of pathogens.</title>
        <authorList>
            <person name="Haridas S."/>
            <person name="Albert R."/>
            <person name="Binder M."/>
            <person name="Bloem J."/>
            <person name="Labutti K."/>
            <person name="Salamov A."/>
            <person name="Andreopoulos B."/>
            <person name="Baker S."/>
            <person name="Barry K."/>
            <person name="Bills G."/>
            <person name="Bluhm B."/>
            <person name="Cannon C."/>
            <person name="Castanera R."/>
            <person name="Culley D."/>
            <person name="Daum C."/>
            <person name="Ezra D."/>
            <person name="Gonzalez J."/>
            <person name="Henrissat B."/>
            <person name="Kuo A."/>
            <person name="Liang C."/>
            <person name="Lipzen A."/>
            <person name="Lutzoni F."/>
            <person name="Magnuson J."/>
            <person name="Mondo S."/>
            <person name="Nolan M."/>
            <person name="Ohm R."/>
            <person name="Pangilinan J."/>
            <person name="Park H.-J."/>
            <person name="Ramirez L."/>
            <person name="Alfaro M."/>
            <person name="Sun H."/>
            <person name="Tritt A."/>
            <person name="Yoshinaga Y."/>
            <person name="Zwiers L.-H."/>
            <person name="Turgeon B."/>
            <person name="Goodwin S."/>
            <person name="Spatafora J."/>
            <person name="Crous P."/>
            <person name="Grigoriev I."/>
        </authorList>
    </citation>
    <scope>NUCLEOTIDE SEQUENCE</scope>
    <source>
        <strain evidence="2">CBS 123094</strain>
    </source>
</reference>
<feature type="compositionally biased region" description="Basic and acidic residues" evidence="1">
    <location>
        <begin position="168"/>
        <end position="200"/>
    </location>
</feature>
<feature type="compositionally biased region" description="Polar residues" evidence="1">
    <location>
        <begin position="657"/>
        <end position="666"/>
    </location>
</feature>
<feature type="region of interest" description="Disordered" evidence="1">
    <location>
        <begin position="950"/>
        <end position="971"/>
    </location>
</feature>
<feature type="compositionally biased region" description="Basic and acidic residues" evidence="1">
    <location>
        <begin position="578"/>
        <end position="588"/>
    </location>
</feature>
<feature type="compositionally biased region" description="Low complexity" evidence="1">
    <location>
        <begin position="1096"/>
        <end position="1132"/>
    </location>
</feature>
<organism evidence="2 3">
    <name type="scientific">Amniculicola lignicola CBS 123094</name>
    <dbReference type="NCBI Taxonomy" id="1392246"/>
    <lineage>
        <taxon>Eukaryota</taxon>
        <taxon>Fungi</taxon>
        <taxon>Dikarya</taxon>
        <taxon>Ascomycota</taxon>
        <taxon>Pezizomycotina</taxon>
        <taxon>Dothideomycetes</taxon>
        <taxon>Pleosporomycetidae</taxon>
        <taxon>Pleosporales</taxon>
        <taxon>Amniculicolaceae</taxon>
        <taxon>Amniculicola</taxon>
    </lineage>
</organism>
<feature type="region of interest" description="Disordered" evidence="1">
    <location>
        <begin position="563"/>
        <end position="680"/>
    </location>
</feature>
<evidence type="ECO:0000313" key="2">
    <source>
        <dbReference type="EMBL" id="KAF2004379.1"/>
    </source>
</evidence>
<evidence type="ECO:0000256" key="1">
    <source>
        <dbReference type="SAM" id="MobiDB-lite"/>
    </source>
</evidence>
<evidence type="ECO:0000313" key="3">
    <source>
        <dbReference type="Proteomes" id="UP000799779"/>
    </source>
</evidence>
<sequence length="1180" mass="127081">MDNLAGNAEKHDASSIKTACGLGCEHQSRVVESTHHNDFAPLNRPKPAGKTCEDCSDPATEIGDEEDTIFEIVETVYTWSQGRGYRTGAFRELPAKADYTSPTKSVRKAKDRPGSKPVVPPQVKRATFLLADIVESGGAINTNDGANDGLDTADNDDQGDNNGLYSPRSEEYSDYAEDKLPRKSKSKKDTTRSAHPETPRKVPTFSKIEPKRKISSSKATSVTPKSKSKSKGIAPPPTPMDEAGGSMAASVSKRKAIDNGANTTPSKSSKTSHKKSQNALEGSFNAGVQSGPPPAFSLEKYLNPPGFDNSAVGNDGQWRFMDTGIGSSDSKQNSYYSSGSRKRANSGFGAPNNGVGNSSSGEDPFVDQGTSPETVNVKKEPVDDDGWSDEEDSVDGDRDDDEDEEIKSYSGNESDFSILSKKKYSGSAVVGGRKRKARAPRAPLKKWDQNDWKMGLLGMISECGMDGTKINFSKSARWIGPSVTGSAFQQAVLKLRDKMIKDGIVKKENMPPIRMAWTKNKKEDALMKECKTANPLNAILPRPSVPMADAGVQVMMIRLNTSHSEEHHRPWEIQRPVRQQDQRAEENNARLPESEEQELVLTDTDSSDIEESDEESDEEIEADSPVAARSYSVYQSTTGLWQPGDQPLVLTQPFTPPESSADQNLNAHPPELTDNQNPNDYRPEIMDNSNQWYNQTAFASQDSHSYVDDDEMAPYDNEPSMFTEAGFTDFTNHHNYAASLYGQDANTTALSSTLSGPEVNNGVVYDSTFHGHEAFGSQYDDRSVGAGYASDTTGSSHGNMRNDFGYNASVLDPFNRQSGAMGPYYRLTSTQYHNAAHGNGSAPTGFSYDEGSHDMGYNTGHGATYADETHRTHFRGEEAQHFWPANNDSATTNQLNRLAYRNQTRNQGSGAFGDDVRAAGVVDPLLGGSSTPNFNRAQGPNIMVTTPSGTHFSASRQPATTRAPEVPDSSVPFHEYMNLDGMNDDPYNASAGPSASGQEIENFVALDEGNADIEREDPRELEARRSAEARLAGQGDLTEAWWQLFPDPEVWASGSRPETSSMTLSGTTVSGGSVSGGIVSGGIVIVSSNVVSGSAGSSSTVPSITVSGRSVPSSTVSRGISSSRTASSGAVSDVTPLTPLSDVTVNSRRSTIAGVYMTDGEAGQKATSVKENNPASCYSV</sequence>
<name>A0A6A5WUI2_9PLEO</name>
<protein>
    <submittedName>
        <fullName evidence="2">Uncharacterized protein</fullName>
    </submittedName>
</protein>
<feature type="region of interest" description="Disordered" evidence="1">
    <location>
        <begin position="99"/>
        <end position="121"/>
    </location>
</feature>
<feature type="compositionally biased region" description="Acidic residues" evidence="1">
    <location>
        <begin position="605"/>
        <end position="622"/>
    </location>
</feature>
<feature type="region of interest" description="Disordered" evidence="1">
    <location>
        <begin position="1096"/>
        <end position="1136"/>
    </location>
</feature>
<gene>
    <name evidence="2" type="ORF">P154DRAFT_572039</name>
</gene>
<dbReference type="Proteomes" id="UP000799779">
    <property type="component" value="Unassembled WGS sequence"/>
</dbReference>
<feature type="compositionally biased region" description="Low complexity" evidence="1">
    <location>
        <begin position="216"/>
        <end position="225"/>
    </location>
</feature>
<proteinExistence type="predicted"/>
<accession>A0A6A5WUI2</accession>
<dbReference type="AlphaFoldDB" id="A0A6A5WUI2"/>
<keyword evidence="3" id="KW-1185">Reference proteome</keyword>